<name>A0A1U7M060_9FIRM</name>
<gene>
    <name evidence="1" type="ORF">BIV18_05120</name>
</gene>
<comment type="caution">
    <text evidence="1">The sequence shown here is derived from an EMBL/GenBank/DDBJ whole genome shotgun (WGS) entry which is preliminary data.</text>
</comment>
<proteinExistence type="predicted"/>
<accession>A0A1U7M060</accession>
<dbReference type="AlphaFoldDB" id="A0A1U7M060"/>
<sequence>MKKALKILAIIAIVIILMKLFNISIFIGNQKIDKHLIIQSVRNFNLGDLFDKISNFLNELVSGIKKAVNSL</sequence>
<dbReference type="RefSeq" id="WP_075659578.1">
    <property type="nucleotide sequence ID" value="NZ_JABDSR010000002.1"/>
</dbReference>
<evidence type="ECO:0000313" key="2">
    <source>
        <dbReference type="Proteomes" id="UP000187166"/>
    </source>
</evidence>
<dbReference type="Proteomes" id="UP000187166">
    <property type="component" value="Unassembled WGS sequence"/>
</dbReference>
<evidence type="ECO:0000313" key="1">
    <source>
        <dbReference type="EMBL" id="OLR64936.1"/>
    </source>
</evidence>
<accession>A0A848RFN3</accession>
<organism evidence="1 2">
    <name type="scientific">Peptoniphilus porci</name>
    <dbReference type="NCBI Taxonomy" id="2652280"/>
    <lineage>
        <taxon>Bacteria</taxon>
        <taxon>Bacillati</taxon>
        <taxon>Bacillota</taxon>
        <taxon>Tissierellia</taxon>
        <taxon>Tissierellales</taxon>
        <taxon>Peptoniphilaceae</taxon>
        <taxon>Peptoniphilus</taxon>
    </lineage>
</organism>
<dbReference type="STRING" id="1465756.BIV18_05120"/>
<reference evidence="1 2" key="1">
    <citation type="journal article" date="2016" name="Appl. Environ. Microbiol.">
        <title>Function and Phylogeny of Bacterial Butyryl Coenzyme A:Acetate Transferases and Their Diversity in the Proximal Colon of Swine.</title>
        <authorList>
            <person name="Trachsel J."/>
            <person name="Bayles D.O."/>
            <person name="Looft T."/>
            <person name="Levine U.Y."/>
            <person name="Allen H.K."/>
        </authorList>
    </citation>
    <scope>NUCLEOTIDE SEQUENCE [LARGE SCALE GENOMIC DNA]</scope>
    <source>
        <strain evidence="1 2">35-6-1</strain>
    </source>
</reference>
<dbReference type="EMBL" id="MJIH01000001">
    <property type="protein sequence ID" value="OLR64936.1"/>
    <property type="molecule type" value="Genomic_DNA"/>
</dbReference>
<keyword evidence="2" id="KW-1185">Reference proteome</keyword>
<protein>
    <submittedName>
        <fullName evidence="1">Uncharacterized protein</fullName>
    </submittedName>
</protein>